<sequence>MKYAELKKLVEATEENYYYVGVRFEDREYNDGDIVAYSKDNPDRQDERDFPEFGTPEYDDLPELDGSSAWYIDAPTMLNFDTSIYIPDHAYVIASNEMGGDDNYAVDYGEILIKDAIVIKKLW</sequence>
<organism evidence="2 3">
    <name type="scientific">Loigolactobacillus rennini DSM 20253</name>
    <dbReference type="NCBI Taxonomy" id="1423796"/>
    <lineage>
        <taxon>Bacteria</taxon>
        <taxon>Bacillati</taxon>
        <taxon>Bacillota</taxon>
        <taxon>Bacilli</taxon>
        <taxon>Lactobacillales</taxon>
        <taxon>Lactobacillaceae</taxon>
        <taxon>Loigolactobacillus</taxon>
    </lineage>
</organism>
<evidence type="ECO:0000313" key="3">
    <source>
        <dbReference type="Proteomes" id="UP000051638"/>
    </source>
</evidence>
<evidence type="ECO:0000313" key="2">
    <source>
        <dbReference type="EMBL" id="KRM92875.1"/>
    </source>
</evidence>
<proteinExistence type="predicted"/>
<comment type="caution">
    <text evidence="2">The sequence shown here is derived from an EMBL/GenBank/DDBJ whole genome shotgun (WGS) entry which is preliminary data.</text>
</comment>
<dbReference type="Proteomes" id="UP000051638">
    <property type="component" value="Unassembled WGS sequence"/>
</dbReference>
<dbReference type="EMBL" id="AYYI01000105">
    <property type="protein sequence ID" value="KRM92875.1"/>
    <property type="molecule type" value="Genomic_DNA"/>
</dbReference>
<dbReference type="PATRIC" id="fig|1423796.3.peg.913"/>
<gene>
    <name evidence="2" type="ORF">FC24_GL000892</name>
</gene>
<dbReference type="STRING" id="1423796.FC24_GL000892"/>
<dbReference type="OrthoDB" id="2619511at2"/>
<dbReference type="RefSeq" id="WP_057874897.1">
    <property type="nucleotide sequence ID" value="NZ_AYYI01000105.1"/>
</dbReference>
<feature type="compositionally biased region" description="Basic and acidic residues" evidence="1">
    <location>
        <begin position="40"/>
        <end position="51"/>
    </location>
</feature>
<name>A0A0R2CXT5_9LACO</name>
<keyword evidence="3" id="KW-1185">Reference proteome</keyword>
<reference evidence="2 3" key="1">
    <citation type="journal article" date="2015" name="Genome Announc.">
        <title>Expanding the biotechnology potential of lactobacilli through comparative genomics of 213 strains and associated genera.</title>
        <authorList>
            <person name="Sun Z."/>
            <person name="Harris H.M."/>
            <person name="McCann A."/>
            <person name="Guo C."/>
            <person name="Argimon S."/>
            <person name="Zhang W."/>
            <person name="Yang X."/>
            <person name="Jeffery I.B."/>
            <person name="Cooney J.C."/>
            <person name="Kagawa T.F."/>
            <person name="Liu W."/>
            <person name="Song Y."/>
            <person name="Salvetti E."/>
            <person name="Wrobel A."/>
            <person name="Rasinkangas P."/>
            <person name="Parkhill J."/>
            <person name="Rea M.C."/>
            <person name="O'Sullivan O."/>
            <person name="Ritari J."/>
            <person name="Douillard F.P."/>
            <person name="Paul Ross R."/>
            <person name="Yang R."/>
            <person name="Briner A.E."/>
            <person name="Felis G.E."/>
            <person name="de Vos W.M."/>
            <person name="Barrangou R."/>
            <person name="Klaenhammer T.R."/>
            <person name="Caufield P.W."/>
            <person name="Cui Y."/>
            <person name="Zhang H."/>
            <person name="O'Toole P.W."/>
        </authorList>
    </citation>
    <scope>NUCLEOTIDE SEQUENCE [LARGE SCALE GENOMIC DNA]</scope>
    <source>
        <strain evidence="2 3">DSM 20253</strain>
    </source>
</reference>
<feature type="region of interest" description="Disordered" evidence="1">
    <location>
        <begin position="35"/>
        <end position="61"/>
    </location>
</feature>
<accession>A0A0R2CXT5</accession>
<dbReference type="AlphaFoldDB" id="A0A0R2CXT5"/>
<protein>
    <submittedName>
        <fullName evidence="2">Uncharacterized protein</fullName>
    </submittedName>
</protein>
<evidence type="ECO:0000256" key="1">
    <source>
        <dbReference type="SAM" id="MobiDB-lite"/>
    </source>
</evidence>